<dbReference type="RefSeq" id="XP_007694126.1">
    <property type="nucleotide sequence ID" value="XM_007695936.1"/>
</dbReference>
<proteinExistence type="predicted"/>
<dbReference type="KEGG" id="bsc:COCSADRAFT_31849"/>
<gene>
    <name evidence="1" type="ORF">COCSADRAFT_31849</name>
</gene>
<sequence>MRAFLFASHPCLPFHARGVYYIMLLFTVVISAHARGTHVAPADVAIEYSASIIGAQRGSWIGACLYFVLPRRALWCMDS</sequence>
<reference evidence="1 2" key="1">
    <citation type="journal article" date="2012" name="PLoS Pathog.">
        <title>Diverse lifestyles and strategies of plant pathogenesis encoded in the genomes of eighteen Dothideomycetes fungi.</title>
        <authorList>
            <person name="Ohm R.A."/>
            <person name="Feau N."/>
            <person name="Henrissat B."/>
            <person name="Schoch C.L."/>
            <person name="Horwitz B.A."/>
            <person name="Barry K.W."/>
            <person name="Condon B.J."/>
            <person name="Copeland A.C."/>
            <person name="Dhillon B."/>
            <person name="Glaser F."/>
            <person name="Hesse C.N."/>
            <person name="Kosti I."/>
            <person name="LaButti K."/>
            <person name="Lindquist E.A."/>
            <person name="Lucas S."/>
            <person name="Salamov A.A."/>
            <person name="Bradshaw R.E."/>
            <person name="Ciuffetti L."/>
            <person name="Hamelin R.C."/>
            <person name="Kema G.H.J."/>
            <person name="Lawrence C."/>
            <person name="Scott J.A."/>
            <person name="Spatafora J.W."/>
            <person name="Turgeon B.G."/>
            <person name="de Wit P.J.G.M."/>
            <person name="Zhong S."/>
            <person name="Goodwin S.B."/>
            <person name="Grigoriev I.V."/>
        </authorList>
    </citation>
    <scope>NUCLEOTIDE SEQUENCE [LARGE SCALE GENOMIC DNA]</scope>
    <source>
        <strain evidence="2">ND90Pr / ATCC 201652</strain>
    </source>
</reference>
<name>M2SPE3_COCSN</name>
<keyword evidence="2" id="KW-1185">Reference proteome</keyword>
<dbReference type="EMBL" id="KB445637">
    <property type="protein sequence ID" value="EMD69078.1"/>
    <property type="molecule type" value="Genomic_DNA"/>
</dbReference>
<protein>
    <submittedName>
        <fullName evidence="1">Uncharacterized protein</fullName>
    </submittedName>
</protein>
<organism evidence="1 2">
    <name type="scientific">Cochliobolus sativus (strain ND90Pr / ATCC 201652)</name>
    <name type="common">Common root rot and spot blotch fungus</name>
    <name type="synonym">Bipolaris sorokiniana</name>
    <dbReference type="NCBI Taxonomy" id="665912"/>
    <lineage>
        <taxon>Eukaryota</taxon>
        <taxon>Fungi</taxon>
        <taxon>Dikarya</taxon>
        <taxon>Ascomycota</taxon>
        <taxon>Pezizomycotina</taxon>
        <taxon>Dothideomycetes</taxon>
        <taxon>Pleosporomycetidae</taxon>
        <taxon>Pleosporales</taxon>
        <taxon>Pleosporineae</taxon>
        <taxon>Pleosporaceae</taxon>
        <taxon>Bipolaris</taxon>
    </lineage>
</organism>
<reference evidence="2" key="2">
    <citation type="journal article" date="2013" name="PLoS Genet.">
        <title>Comparative genome structure, secondary metabolite, and effector coding capacity across Cochliobolus pathogens.</title>
        <authorList>
            <person name="Condon B.J."/>
            <person name="Leng Y."/>
            <person name="Wu D."/>
            <person name="Bushley K.E."/>
            <person name="Ohm R.A."/>
            <person name="Otillar R."/>
            <person name="Martin J."/>
            <person name="Schackwitz W."/>
            <person name="Grimwood J."/>
            <person name="MohdZainudin N."/>
            <person name="Xue C."/>
            <person name="Wang R."/>
            <person name="Manning V.A."/>
            <person name="Dhillon B."/>
            <person name="Tu Z.J."/>
            <person name="Steffenson B.J."/>
            <person name="Salamov A."/>
            <person name="Sun H."/>
            <person name="Lowry S."/>
            <person name="LaButti K."/>
            <person name="Han J."/>
            <person name="Copeland A."/>
            <person name="Lindquist E."/>
            <person name="Barry K."/>
            <person name="Schmutz J."/>
            <person name="Baker S.E."/>
            <person name="Ciuffetti L.M."/>
            <person name="Grigoriev I.V."/>
            <person name="Zhong S."/>
            <person name="Turgeon B.G."/>
        </authorList>
    </citation>
    <scope>NUCLEOTIDE SEQUENCE [LARGE SCALE GENOMIC DNA]</scope>
    <source>
        <strain evidence="2">ND90Pr / ATCC 201652</strain>
    </source>
</reference>
<dbReference type="AlphaFoldDB" id="M2SPE3"/>
<dbReference type="GeneID" id="19136548"/>
<dbReference type="HOGENOM" id="CLU_2605877_0_0_1"/>
<evidence type="ECO:0000313" key="1">
    <source>
        <dbReference type="EMBL" id="EMD69078.1"/>
    </source>
</evidence>
<dbReference type="Proteomes" id="UP000016934">
    <property type="component" value="Unassembled WGS sequence"/>
</dbReference>
<accession>M2SPE3</accession>
<evidence type="ECO:0000313" key="2">
    <source>
        <dbReference type="Proteomes" id="UP000016934"/>
    </source>
</evidence>